<dbReference type="EMBL" id="JAODUP010001164">
    <property type="protein sequence ID" value="KAK2141094.1"/>
    <property type="molecule type" value="Genomic_DNA"/>
</dbReference>
<keyword evidence="5" id="KW-0862">Zinc</keyword>
<accession>A0AAD9IUT3</accession>
<evidence type="ECO:0000256" key="8">
    <source>
        <dbReference type="ARBA" id="ARBA00023163"/>
    </source>
</evidence>
<evidence type="ECO:0000256" key="7">
    <source>
        <dbReference type="ARBA" id="ARBA00023125"/>
    </source>
</evidence>
<dbReference type="PROSITE" id="PS00028">
    <property type="entry name" value="ZINC_FINGER_C2H2_1"/>
    <property type="match status" value="3"/>
</dbReference>
<dbReference type="GO" id="GO:0008270">
    <property type="term" value="F:zinc ion binding"/>
    <property type="evidence" value="ECO:0007669"/>
    <property type="project" value="UniProtKB-KW"/>
</dbReference>
<evidence type="ECO:0000259" key="11">
    <source>
        <dbReference type="PROSITE" id="PS50157"/>
    </source>
</evidence>
<keyword evidence="2" id="KW-0479">Metal-binding</keyword>
<feature type="domain" description="C2H2-type" evidence="11">
    <location>
        <begin position="203"/>
        <end position="230"/>
    </location>
</feature>
<evidence type="ECO:0000256" key="2">
    <source>
        <dbReference type="ARBA" id="ARBA00022723"/>
    </source>
</evidence>
<dbReference type="PANTHER" id="PTHR23234:SF10">
    <property type="entry name" value="RIKEN CDNA 6720489N17 GENE-RELATED"/>
    <property type="match status" value="1"/>
</dbReference>
<evidence type="ECO:0000256" key="9">
    <source>
        <dbReference type="ARBA" id="ARBA00023242"/>
    </source>
</evidence>
<feature type="domain" description="C2H2-type" evidence="11">
    <location>
        <begin position="231"/>
        <end position="258"/>
    </location>
</feature>
<evidence type="ECO:0000256" key="10">
    <source>
        <dbReference type="PROSITE-ProRule" id="PRU00042"/>
    </source>
</evidence>
<feature type="domain" description="C2H2-type" evidence="11">
    <location>
        <begin position="147"/>
        <end position="174"/>
    </location>
</feature>
<dbReference type="InterPro" id="IPR036236">
    <property type="entry name" value="Znf_C2H2_sf"/>
</dbReference>
<dbReference type="AlphaFoldDB" id="A0AAD9IUT3"/>
<dbReference type="InterPro" id="IPR050758">
    <property type="entry name" value="Znf_C2H2-type"/>
</dbReference>
<dbReference type="Proteomes" id="UP001208570">
    <property type="component" value="Unassembled WGS sequence"/>
</dbReference>
<dbReference type="FunFam" id="3.30.160.60:FF:000446">
    <property type="entry name" value="Zinc finger protein"/>
    <property type="match status" value="1"/>
</dbReference>
<dbReference type="SUPFAM" id="SSF57667">
    <property type="entry name" value="beta-beta-alpha zinc fingers"/>
    <property type="match status" value="3"/>
</dbReference>
<dbReference type="Gene3D" id="3.30.160.60">
    <property type="entry name" value="Classic Zinc Finger"/>
    <property type="match status" value="4"/>
</dbReference>
<keyword evidence="4 10" id="KW-0863">Zinc-finger</keyword>
<evidence type="ECO:0000256" key="3">
    <source>
        <dbReference type="ARBA" id="ARBA00022737"/>
    </source>
</evidence>
<keyword evidence="7" id="KW-0238">DNA-binding</keyword>
<feature type="domain" description="C2H2-type" evidence="11">
    <location>
        <begin position="175"/>
        <end position="202"/>
    </location>
</feature>
<gene>
    <name evidence="12" type="ORF">LSH36_1164g00063</name>
</gene>
<comment type="caution">
    <text evidence="12">The sequence shown here is derived from an EMBL/GenBank/DDBJ whole genome shotgun (WGS) entry which is preliminary data.</text>
</comment>
<comment type="subcellular location">
    <subcellularLocation>
        <location evidence="1">Nucleus</location>
    </subcellularLocation>
</comment>
<keyword evidence="9" id="KW-0539">Nucleus</keyword>
<dbReference type="FunFam" id="3.30.160.60:FF:000030">
    <property type="entry name" value="Zinc finger protein 628"/>
    <property type="match status" value="1"/>
</dbReference>
<proteinExistence type="predicted"/>
<name>A0AAD9IUT3_9ANNE</name>
<evidence type="ECO:0000313" key="13">
    <source>
        <dbReference type="Proteomes" id="UP001208570"/>
    </source>
</evidence>
<evidence type="ECO:0000256" key="1">
    <source>
        <dbReference type="ARBA" id="ARBA00004123"/>
    </source>
</evidence>
<evidence type="ECO:0000256" key="4">
    <source>
        <dbReference type="ARBA" id="ARBA00022771"/>
    </source>
</evidence>
<dbReference type="SMART" id="SM00355">
    <property type="entry name" value="ZnF_C2H2"/>
    <property type="match status" value="5"/>
</dbReference>
<dbReference type="GO" id="GO:0003677">
    <property type="term" value="F:DNA binding"/>
    <property type="evidence" value="ECO:0007669"/>
    <property type="project" value="UniProtKB-KW"/>
</dbReference>
<keyword evidence="6" id="KW-0805">Transcription regulation</keyword>
<keyword evidence="8" id="KW-0804">Transcription</keyword>
<evidence type="ECO:0000256" key="5">
    <source>
        <dbReference type="ARBA" id="ARBA00022833"/>
    </source>
</evidence>
<dbReference type="Pfam" id="PF00096">
    <property type="entry name" value="zf-C2H2"/>
    <property type="match status" value="2"/>
</dbReference>
<evidence type="ECO:0000256" key="6">
    <source>
        <dbReference type="ARBA" id="ARBA00023015"/>
    </source>
</evidence>
<reference evidence="12" key="1">
    <citation type="journal article" date="2023" name="Mol. Biol. Evol.">
        <title>Third-Generation Sequencing Reveals the Adaptive Role of the Epigenome in Three Deep-Sea Polychaetes.</title>
        <authorList>
            <person name="Perez M."/>
            <person name="Aroh O."/>
            <person name="Sun Y."/>
            <person name="Lan Y."/>
            <person name="Juniper S.K."/>
            <person name="Young C.R."/>
            <person name="Angers B."/>
            <person name="Qian P.Y."/>
        </authorList>
    </citation>
    <scope>NUCLEOTIDE SEQUENCE</scope>
    <source>
        <strain evidence="12">P08H-3</strain>
    </source>
</reference>
<keyword evidence="13" id="KW-1185">Reference proteome</keyword>
<organism evidence="12 13">
    <name type="scientific">Paralvinella palmiformis</name>
    <dbReference type="NCBI Taxonomy" id="53620"/>
    <lineage>
        <taxon>Eukaryota</taxon>
        <taxon>Metazoa</taxon>
        <taxon>Spiralia</taxon>
        <taxon>Lophotrochozoa</taxon>
        <taxon>Annelida</taxon>
        <taxon>Polychaeta</taxon>
        <taxon>Sedentaria</taxon>
        <taxon>Canalipalpata</taxon>
        <taxon>Terebellida</taxon>
        <taxon>Terebelliformia</taxon>
        <taxon>Alvinellidae</taxon>
        <taxon>Paralvinella</taxon>
    </lineage>
</organism>
<dbReference type="GO" id="GO:0005634">
    <property type="term" value="C:nucleus"/>
    <property type="evidence" value="ECO:0007669"/>
    <property type="project" value="UniProtKB-SubCell"/>
</dbReference>
<protein>
    <recommendedName>
        <fullName evidence="11">C2H2-type domain-containing protein</fullName>
    </recommendedName>
</protein>
<dbReference type="PANTHER" id="PTHR23234">
    <property type="entry name" value="ZNF44 PROTEIN"/>
    <property type="match status" value="1"/>
</dbReference>
<dbReference type="PROSITE" id="PS50157">
    <property type="entry name" value="ZINC_FINGER_C2H2_2"/>
    <property type="match status" value="4"/>
</dbReference>
<evidence type="ECO:0000313" key="12">
    <source>
        <dbReference type="EMBL" id="KAK2141094.1"/>
    </source>
</evidence>
<dbReference type="InterPro" id="IPR013087">
    <property type="entry name" value="Znf_C2H2_type"/>
</dbReference>
<keyword evidence="3" id="KW-0677">Repeat</keyword>
<sequence length="273" mass="31264">MGKYILLVPVSKILGVVNFALPSIPYLIQSDSDVVKASVTKEEACYGLLAAVRMMPDKRLFEGCTIQQEISALQWLTVIQCSNEISRQNLRLVKYKECFYYQTTPMLLTDTELILGIPLLQQTSCQKFGKRGYLQKHKMSHQLVEGSECHQCGKHFKSHSTLYYHRKVHSGIKEFQCPVCLKLFTLHGSLKNHLLIYSEEKPYTCDVCGKSFAQLGNLQSHQHTHTGEKPYACVVCEQRFAHQCTLCAHMCRHTGEQRFQCPMCGKQLYRSYV</sequence>